<evidence type="ECO:0000256" key="3">
    <source>
        <dbReference type="ARBA" id="ARBA00023163"/>
    </source>
</evidence>
<evidence type="ECO:0000256" key="4">
    <source>
        <dbReference type="PROSITE-ProRule" id="PRU00335"/>
    </source>
</evidence>
<dbReference type="InterPro" id="IPR011075">
    <property type="entry name" value="TetR_C"/>
</dbReference>
<reference evidence="6 7" key="1">
    <citation type="submission" date="2017-07" db="EMBL/GenBank/DDBJ databases">
        <title>Genome sequencing and assembly of Paenibacillus rigui.</title>
        <authorList>
            <person name="Mayilraj S."/>
        </authorList>
    </citation>
    <scope>NUCLEOTIDE SEQUENCE [LARGE SCALE GENOMIC DNA]</scope>
    <source>
        <strain evidence="6 7">JCM 16352</strain>
    </source>
</reference>
<dbReference type="SUPFAM" id="SSF48498">
    <property type="entry name" value="Tetracyclin repressor-like, C-terminal domain"/>
    <property type="match status" value="1"/>
</dbReference>
<evidence type="ECO:0000313" key="6">
    <source>
        <dbReference type="EMBL" id="OXM85974.1"/>
    </source>
</evidence>
<keyword evidence="7" id="KW-1185">Reference proteome</keyword>
<dbReference type="PROSITE" id="PS50977">
    <property type="entry name" value="HTH_TETR_2"/>
    <property type="match status" value="1"/>
</dbReference>
<evidence type="ECO:0000313" key="7">
    <source>
        <dbReference type="Proteomes" id="UP000215509"/>
    </source>
</evidence>
<protein>
    <submittedName>
        <fullName evidence="6">TetR family transcriptional regulator</fullName>
    </submittedName>
</protein>
<dbReference type="GO" id="GO:0003677">
    <property type="term" value="F:DNA binding"/>
    <property type="evidence" value="ECO:0007669"/>
    <property type="project" value="UniProtKB-UniRule"/>
</dbReference>
<organism evidence="6 7">
    <name type="scientific">Paenibacillus rigui</name>
    <dbReference type="NCBI Taxonomy" id="554312"/>
    <lineage>
        <taxon>Bacteria</taxon>
        <taxon>Bacillati</taxon>
        <taxon>Bacillota</taxon>
        <taxon>Bacilli</taxon>
        <taxon>Bacillales</taxon>
        <taxon>Paenibacillaceae</taxon>
        <taxon>Paenibacillus</taxon>
    </lineage>
</organism>
<dbReference type="InterPro" id="IPR036271">
    <property type="entry name" value="Tet_transcr_reg_TetR-rel_C_sf"/>
</dbReference>
<feature type="domain" description="HTH tetR-type" evidence="5">
    <location>
        <begin position="3"/>
        <end position="63"/>
    </location>
</feature>
<dbReference type="PRINTS" id="PR00455">
    <property type="entry name" value="HTHTETR"/>
</dbReference>
<accession>A0A229URI0</accession>
<proteinExistence type="predicted"/>
<dbReference type="SUPFAM" id="SSF46689">
    <property type="entry name" value="Homeodomain-like"/>
    <property type="match status" value="1"/>
</dbReference>
<dbReference type="EMBL" id="NMQW01000017">
    <property type="protein sequence ID" value="OXM85974.1"/>
    <property type="molecule type" value="Genomic_DNA"/>
</dbReference>
<evidence type="ECO:0000259" key="5">
    <source>
        <dbReference type="PROSITE" id="PS50977"/>
    </source>
</evidence>
<evidence type="ECO:0000256" key="1">
    <source>
        <dbReference type="ARBA" id="ARBA00023015"/>
    </source>
</evidence>
<dbReference type="PANTHER" id="PTHR47506:SF3">
    <property type="entry name" value="HTH-TYPE TRANSCRIPTIONAL REGULATOR LMRA"/>
    <property type="match status" value="1"/>
</dbReference>
<keyword evidence="3" id="KW-0804">Transcription</keyword>
<evidence type="ECO:0000256" key="2">
    <source>
        <dbReference type="ARBA" id="ARBA00023125"/>
    </source>
</evidence>
<sequence>MRKGKRDHILSVASELFYKQGIQATGVDQIVAESGVAKMTLYNHFPSKDDLVSAYLARRDELWLENFEARVRELGKSSGASLLALFDALEEWFRKPDFYGCAFIHAAAEFSSVSHPFHLASQKHKVKLLQFIRTLVREAGVKEENRTESLTNALFLLVEGAIVTAMVQGEPAAALRARETAQDLLTIYLSKE</sequence>
<dbReference type="PANTHER" id="PTHR47506">
    <property type="entry name" value="TRANSCRIPTIONAL REGULATORY PROTEIN"/>
    <property type="match status" value="1"/>
</dbReference>
<dbReference type="InterPro" id="IPR009057">
    <property type="entry name" value="Homeodomain-like_sf"/>
</dbReference>
<keyword evidence="2 4" id="KW-0238">DNA-binding</keyword>
<keyword evidence="1" id="KW-0805">Transcription regulation</keyword>
<gene>
    <name evidence="6" type="ORF">CF651_12170</name>
</gene>
<comment type="caution">
    <text evidence="6">The sequence shown here is derived from an EMBL/GenBank/DDBJ whole genome shotgun (WGS) entry which is preliminary data.</text>
</comment>
<dbReference type="Pfam" id="PF16925">
    <property type="entry name" value="TetR_C_13"/>
    <property type="match status" value="1"/>
</dbReference>
<dbReference type="OrthoDB" id="116240at2"/>
<dbReference type="InterPro" id="IPR001647">
    <property type="entry name" value="HTH_TetR"/>
</dbReference>
<dbReference type="Gene3D" id="1.10.357.10">
    <property type="entry name" value="Tetracycline Repressor, domain 2"/>
    <property type="match status" value="1"/>
</dbReference>
<dbReference type="RefSeq" id="WP_094015124.1">
    <property type="nucleotide sequence ID" value="NZ_NMQW01000017.1"/>
</dbReference>
<dbReference type="Proteomes" id="UP000215509">
    <property type="component" value="Unassembled WGS sequence"/>
</dbReference>
<name>A0A229URI0_9BACL</name>
<feature type="DNA-binding region" description="H-T-H motif" evidence="4">
    <location>
        <begin position="26"/>
        <end position="45"/>
    </location>
</feature>
<dbReference type="Pfam" id="PF00440">
    <property type="entry name" value="TetR_N"/>
    <property type="match status" value="1"/>
</dbReference>
<dbReference type="AlphaFoldDB" id="A0A229URI0"/>